<dbReference type="GO" id="GO:0030234">
    <property type="term" value="F:enzyme regulator activity"/>
    <property type="evidence" value="ECO:0007669"/>
    <property type="project" value="InterPro"/>
</dbReference>
<name>A0A0X3BL20_9EURY</name>
<sequence length="127" mass="13464">MNSEYDNELIVTIVRRGWSEPVIAAARRAGAEGGTILLGRGTGIHEVKTLLGIAIEPEKEIVLTVVAAARTDAVLDAIVAAAELDQPGMGLAFVVPVRRVVGRVHMFRKDEGEASRAPAPVTGRETP</sequence>
<dbReference type="SMART" id="SM00938">
    <property type="entry name" value="P-II"/>
    <property type="match status" value="1"/>
</dbReference>
<dbReference type="InterPro" id="IPR015867">
    <property type="entry name" value="N-reg_PII/ATP_PRibTrfase_C"/>
</dbReference>
<dbReference type="EMBL" id="LT158599">
    <property type="protein sequence ID" value="CVK32663.1"/>
    <property type="molecule type" value="Genomic_DNA"/>
</dbReference>
<dbReference type="PROSITE" id="PS51343">
    <property type="entry name" value="PII_GLNB_DOM"/>
    <property type="match status" value="1"/>
</dbReference>
<evidence type="ECO:0000313" key="1">
    <source>
        <dbReference type="EMBL" id="CVK32663.1"/>
    </source>
</evidence>
<evidence type="ECO:0000313" key="2">
    <source>
        <dbReference type="Proteomes" id="UP000069850"/>
    </source>
</evidence>
<proteinExistence type="predicted"/>
<organism evidence="1 2">
    <name type="scientific">Methanoculleus bourgensis</name>
    <dbReference type="NCBI Taxonomy" id="83986"/>
    <lineage>
        <taxon>Archaea</taxon>
        <taxon>Methanobacteriati</taxon>
        <taxon>Methanobacteriota</taxon>
        <taxon>Stenosarchaea group</taxon>
        <taxon>Methanomicrobia</taxon>
        <taxon>Methanomicrobiales</taxon>
        <taxon>Methanomicrobiaceae</taxon>
        <taxon>Methanoculleus</taxon>
    </lineage>
</organism>
<evidence type="ECO:0008006" key="3">
    <source>
        <dbReference type="Google" id="ProtNLM"/>
    </source>
</evidence>
<gene>
    <name evidence="1" type="ORF">MMAB1_1450</name>
</gene>
<reference evidence="1 2" key="1">
    <citation type="submission" date="2016-01" db="EMBL/GenBank/DDBJ databases">
        <authorList>
            <person name="Manzoor S."/>
        </authorList>
    </citation>
    <scope>NUCLEOTIDE SEQUENCE [LARGE SCALE GENOMIC DNA]</scope>
    <source>
        <strain evidence="1">Methanoculleus sp MAB1</strain>
    </source>
</reference>
<dbReference type="InterPro" id="IPR011322">
    <property type="entry name" value="N-reg_PII-like_a/b"/>
</dbReference>
<dbReference type="InterPro" id="IPR002187">
    <property type="entry name" value="N-reg_PII"/>
</dbReference>
<dbReference type="Proteomes" id="UP000069850">
    <property type="component" value="Chromosome 1"/>
</dbReference>
<dbReference type="KEGG" id="mema:MMAB1_1450"/>
<dbReference type="Gene3D" id="3.30.70.120">
    <property type="match status" value="1"/>
</dbReference>
<protein>
    <recommendedName>
        <fullName evidence="3">Nitrogen regulatory protein P-II</fullName>
    </recommendedName>
</protein>
<dbReference type="OrthoDB" id="145191at2157"/>
<dbReference type="GeneID" id="27137315"/>
<dbReference type="GO" id="GO:0006808">
    <property type="term" value="P:regulation of nitrogen utilization"/>
    <property type="evidence" value="ECO:0007669"/>
    <property type="project" value="InterPro"/>
</dbReference>
<accession>A0A0X3BL20</accession>
<dbReference type="AlphaFoldDB" id="A0A0X3BL20"/>
<dbReference type="SUPFAM" id="SSF54913">
    <property type="entry name" value="GlnB-like"/>
    <property type="match status" value="1"/>
</dbReference>
<dbReference type="Pfam" id="PF00543">
    <property type="entry name" value="P-II"/>
    <property type="match status" value="1"/>
</dbReference>
<dbReference type="RefSeq" id="WP_062263195.1">
    <property type="nucleotide sequence ID" value="NZ_DAIMMY010000012.1"/>
</dbReference>